<accession>A0A2S3V451</accession>
<dbReference type="RefSeq" id="WP_146048505.1">
    <property type="nucleotide sequence ID" value="NZ_PPCN01000001.1"/>
</dbReference>
<dbReference type="AlphaFoldDB" id="A0A2S3V451"/>
<dbReference type="OrthoDB" id="9836361at2"/>
<sequence length="276" mass="30661">MRLFILLLISITSSSCQISKDTDSIASSNFTDASRLTSLIDLGDKGGQLLLAVVDPKKFPIGEQIPRVDAPEEKAGGQTIEKTLGDFVRTSGSGRRINPAVEFGAIYYIPARHYNQETGIIIRKACGTVEGHEVDTYPLIDDFSGIRKHRRKLLLNGKANFELIKFLAGINAKAEASYLIEFEVSDVRKRYIYLPDARDIRQKILGGNDCKNDYIKDIDDDRLFQLVSAYYGNLVIKQVYEISGGISVPKISVELSVSGEGEDNSLIFLKVYTDKI</sequence>
<reference evidence="1 2" key="1">
    <citation type="submission" date="2018-01" db="EMBL/GenBank/DDBJ databases">
        <title>Genomic Encyclopedia of Archaeal and Bacterial Type Strains, Phase II (KMG-II): from individual species to whole genera.</title>
        <authorList>
            <person name="Goeker M."/>
        </authorList>
    </citation>
    <scope>NUCLEOTIDE SEQUENCE [LARGE SCALE GENOMIC DNA]</scope>
    <source>
        <strain evidence="1 2">DSM 17023</strain>
    </source>
</reference>
<dbReference type="EMBL" id="PPCN01000001">
    <property type="protein sequence ID" value="POF34553.1"/>
    <property type="molecule type" value="Genomic_DNA"/>
</dbReference>
<proteinExistence type="predicted"/>
<name>A0A2S3V451_9HYPH</name>
<keyword evidence="2" id="KW-1185">Reference proteome</keyword>
<dbReference type="Proteomes" id="UP000236959">
    <property type="component" value="Unassembled WGS sequence"/>
</dbReference>
<evidence type="ECO:0000313" key="1">
    <source>
        <dbReference type="EMBL" id="POF34553.1"/>
    </source>
</evidence>
<gene>
    <name evidence="1" type="ORF">CLV41_1011009</name>
</gene>
<dbReference type="PROSITE" id="PS51257">
    <property type="entry name" value="PROKAR_LIPOPROTEIN"/>
    <property type="match status" value="1"/>
</dbReference>
<protein>
    <submittedName>
        <fullName evidence="1">Uncharacterized protein</fullName>
    </submittedName>
</protein>
<comment type="caution">
    <text evidence="1">The sequence shown here is derived from an EMBL/GenBank/DDBJ whole genome shotgun (WGS) entry which is preliminary data.</text>
</comment>
<evidence type="ECO:0000313" key="2">
    <source>
        <dbReference type="Proteomes" id="UP000236959"/>
    </source>
</evidence>
<organism evidence="1 2">
    <name type="scientific">Roseibium marinum</name>
    <dbReference type="NCBI Taxonomy" id="281252"/>
    <lineage>
        <taxon>Bacteria</taxon>
        <taxon>Pseudomonadati</taxon>
        <taxon>Pseudomonadota</taxon>
        <taxon>Alphaproteobacteria</taxon>
        <taxon>Hyphomicrobiales</taxon>
        <taxon>Stappiaceae</taxon>
        <taxon>Roseibium</taxon>
    </lineage>
</organism>